<comment type="similarity">
    <text evidence="5">Belongs to the metal hydrolase YfiT family.</text>
</comment>
<dbReference type="SUPFAM" id="SSF109854">
    <property type="entry name" value="DinB/YfiT-like putative metalloenzymes"/>
    <property type="match status" value="1"/>
</dbReference>
<organism evidence="7 8">
    <name type="scientific">Cohnella faecalis</name>
    <dbReference type="NCBI Taxonomy" id="2315694"/>
    <lineage>
        <taxon>Bacteria</taxon>
        <taxon>Bacillati</taxon>
        <taxon>Bacillota</taxon>
        <taxon>Bacilli</taxon>
        <taxon>Bacillales</taxon>
        <taxon>Paenibacillaceae</taxon>
        <taxon>Cohnella</taxon>
    </lineage>
</organism>
<keyword evidence="8" id="KW-1185">Reference proteome</keyword>
<comment type="function">
    <text evidence="5">Possible metal-dependent hydrolase.</text>
</comment>
<sequence length="176" mass="20137">MSTDMRFPIGPFLHEGAIDSTQRDAWISDIEELPEKLATALIGLNDDQLDTPYRDGGWTVRQVAHHLADSHMNSFIRFKLALTEEHPSIKPYFEEKWALLEDTVKAPLALSLELLRGLHGRWALLLRSLTEDDFSRTFFHPGSQTIVPLSEALGTYSWHGKHHVAHITKLREKMGW</sequence>
<dbReference type="RefSeq" id="WP_119148027.1">
    <property type="nucleotide sequence ID" value="NZ_JBHSOV010000005.1"/>
</dbReference>
<dbReference type="AlphaFoldDB" id="A0A398CYD8"/>
<feature type="domain" description="DinB-like" evidence="6">
    <location>
        <begin position="31"/>
        <end position="167"/>
    </location>
</feature>
<keyword evidence="4 5" id="KW-0862">Zinc</keyword>
<dbReference type="GO" id="GO:0005737">
    <property type="term" value="C:cytoplasm"/>
    <property type="evidence" value="ECO:0007669"/>
    <property type="project" value="UniProtKB-SubCell"/>
</dbReference>
<protein>
    <recommendedName>
        <fullName evidence="5">Putative metal-dependent hydrolase D3H35_05000</fullName>
        <ecNumber evidence="5">3.-.-.-</ecNumber>
    </recommendedName>
</protein>
<dbReference type="EC" id="3.-.-.-" evidence="5"/>
<evidence type="ECO:0000313" key="8">
    <source>
        <dbReference type="Proteomes" id="UP000266340"/>
    </source>
</evidence>
<comment type="subcellular location">
    <subcellularLocation>
        <location evidence="5">Cytoplasm</location>
    </subcellularLocation>
</comment>
<name>A0A398CYD8_9BACL</name>
<gene>
    <name evidence="7" type="ORF">D3H35_05000</name>
</gene>
<proteinExistence type="inferred from homology"/>
<dbReference type="Gene3D" id="1.20.120.450">
    <property type="entry name" value="dinb family like domain"/>
    <property type="match status" value="1"/>
</dbReference>
<evidence type="ECO:0000256" key="5">
    <source>
        <dbReference type="HAMAP-Rule" id="MF_01256"/>
    </source>
</evidence>
<dbReference type="GO" id="GO:0016787">
    <property type="term" value="F:hydrolase activity"/>
    <property type="evidence" value="ECO:0007669"/>
    <property type="project" value="UniProtKB-UniRule"/>
</dbReference>
<dbReference type="Pfam" id="PF12867">
    <property type="entry name" value="DinB_2"/>
    <property type="match status" value="1"/>
</dbReference>
<dbReference type="NCBIfam" id="NF009807">
    <property type="entry name" value="PRK13291.1"/>
    <property type="match status" value="1"/>
</dbReference>
<dbReference type="HAMAP" id="MF_01256">
    <property type="entry name" value="YfiT_hydrol"/>
    <property type="match status" value="1"/>
</dbReference>
<dbReference type="EMBL" id="QXJM01000023">
    <property type="protein sequence ID" value="RIE04827.1"/>
    <property type="molecule type" value="Genomic_DNA"/>
</dbReference>
<dbReference type="GO" id="GO:0008270">
    <property type="term" value="F:zinc ion binding"/>
    <property type="evidence" value="ECO:0007669"/>
    <property type="project" value="UniProtKB-UniRule"/>
</dbReference>
<evidence type="ECO:0000259" key="6">
    <source>
        <dbReference type="Pfam" id="PF12867"/>
    </source>
</evidence>
<comment type="caution">
    <text evidence="7">The sequence shown here is derived from an EMBL/GenBank/DDBJ whole genome shotgun (WGS) entry which is preliminary data.</text>
</comment>
<feature type="binding site" evidence="5">
    <location>
        <position position="163"/>
    </location>
    <ligand>
        <name>Zn(2+)</name>
        <dbReference type="ChEBI" id="CHEBI:29105"/>
    </ligand>
</feature>
<evidence type="ECO:0000256" key="3">
    <source>
        <dbReference type="ARBA" id="ARBA00022801"/>
    </source>
</evidence>
<evidence type="ECO:0000256" key="4">
    <source>
        <dbReference type="ARBA" id="ARBA00022833"/>
    </source>
</evidence>
<evidence type="ECO:0000313" key="7">
    <source>
        <dbReference type="EMBL" id="RIE04827.1"/>
    </source>
</evidence>
<evidence type="ECO:0000256" key="1">
    <source>
        <dbReference type="ARBA" id="ARBA00022490"/>
    </source>
</evidence>
<evidence type="ECO:0000256" key="2">
    <source>
        <dbReference type="ARBA" id="ARBA00022723"/>
    </source>
</evidence>
<accession>A0A398CYD8</accession>
<keyword evidence="3 5" id="KW-0378">Hydrolase</keyword>
<dbReference type="InterPro" id="IPR023774">
    <property type="entry name" value="Put_metal_dep_hydrolase_YfiT"/>
</dbReference>
<feature type="binding site" evidence="5">
    <location>
        <position position="66"/>
    </location>
    <ligand>
        <name>Zn(2+)</name>
        <dbReference type="ChEBI" id="CHEBI:29105"/>
    </ligand>
</feature>
<comment type="subunit">
    <text evidence="5">Homodimer.</text>
</comment>
<dbReference type="InterPro" id="IPR024775">
    <property type="entry name" value="DinB-like"/>
</dbReference>
<comment type="cofactor">
    <cofactor evidence="5">
        <name>Zn(2+)</name>
        <dbReference type="ChEBI" id="CHEBI:29105"/>
    </cofactor>
    <text evidence="5">Binds 1 zinc ion per subunit.</text>
</comment>
<dbReference type="Proteomes" id="UP000266340">
    <property type="component" value="Unassembled WGS sequence"/>
</dbReference>
<reference evidence="7 8" key="1">
    <citation type="submission" date="2018-09" db="EMBL/GenBank/DDBJ databases">
        <title>Cohnella cavernae sp. nov., isolated from a karst cave.</title>
        <authorList>
            <person name="Zhu H."/>
        </authorList>
    </citation>
    <scope>NUCLEOTIDE SEQUENCE [LARGE SCALE GENOMIC DNA]</scope>
    <source>
        <strain evidence="7 8">K2E09-144</strain>
    </source>
</reference>
<keyword evidence="2 5" id="KW-0479">Metal-binding</keyword>
<feature type="binding site" evidence="5">
    <location>
        <position position="159"/>
    </location>
    <ligand>
        <name>Zn(2+)</name>
        <dbReference type="ChEBI" id="CHEBI:29105"/>
    </ligand>
</feature>
<keyword evidence="1 5" id="KW-0963">Cytoplasm</keyword>
<dbReference type="InterPro" id="IPR034660">
    <property type="entry name" value="DinB/YfiT-like"/>
</dbReference>
<dbReference type="OrthoDB" id="9796039at2"/>